<protein>
    <submittedName>
        <fullName evidence="2">Uncharacterized protein</fullName>
    </submittedName>
</protein>
<proteinExistence type="predicted"/>
<keyword evidence="1" id="KW-0812">Transmembrane</keyword>
<reference evidence="3" key="1">
    <citation type="submission" date="2014-03" db="EMBL/GenBank/DDBJ databases">
        <authorList>
            <person name="Aksoy S."/>
            <person name="Warren W."/>
            <person name="Wilson R.K."/>
        </authorList>
    </citation>
    <scope>NUCLEOTIDE SEQUENCE [LARGE SCALE GENOMIC DNA]</scope>
    <source>
        <strain evidence="3">IAEA</strain>
    </source>
</reference>
<evidence type="ECO:0000313" key="2">
    <source>
        <dbReference type="EnsemblMetazoa" id="GBRI012078-PA"/>
    </source>
</evidence>
<keyword evidence="1" id="KW-1133">Transmembrane helix</keyword>
<feature type="transmembrane region" description="Helical" evidence="1">
    <location>
        <begin position="98"/>
        <end position="119"/>
    </location>
</feature>
<organism evidence="2 3">
    <name type="scientific">Glossina brevipalpis</name>
    <dbReference type="NCBI Taxonomy" id="37001"/>
    <lineage>
        <taxon>Eukaryota</taxon>
        <taxon>Metazoa</taxon>
        <taxon>Ecdysozoa</taxon>
        <taxon>Arthropoda</taxon>
        <taxon>Hexapoda</taxon>
        <taxon>Insecta</taxon>
        <taxon>Pterygota</taxon>
        <taxon>Neoptera</taxon>
        <taxon>Endopterygota</taxon>
        <taxon>Diptera</taxon>
        <taxon>Brachycera</taxon>
        <taxon>Muscomorpha</taxon>
        <taxon>Hippoboscoidea</taxon>
        <taxon>Glossinidae</taxon>
        <taxon>Glossina</taxon>
    </lineage>
</organism>
<dbReference type="VEuPathDB" id="VectorBase:GBRI012078"/>
<keyword evidence="1" id="KW-0472">Membrane</keyword>
<accession>A0A1A9WAA8</accession>
<evidence type="ECO:0000256" key="1">
    <source>
        <dbReference type="SAM" id="Phobius"/>
    </source>
</evidence>
<keyword evidence="3" id="KW-1185">Reference proteome</keyword>
<name>A0A1A9WAA8_9MUSC</name>
<dbReference type="Proteomes" id="UP000091820">
    <property type="component" value="Unassembled WGS sequence"/>
</dbReference>
<reference evidence="2" key="2">
    <citation type="submission" date="2020-05" db="UniProtKB">
        <authorList>
            <consortium name="EnsemblMetazoa"/>
        </authorList>
    </citation>
    <scope>IDENTIFICATION</scope>
    <source>
        <strain evidence="2">IAEA</strain>
    </source>
</reference>
<dbReference type="EnsemblMetazoa" id="GBRI012078-RA">
    <property type="protein sequence ID" value="GBRI012078-PA"/>
    <property type="gene ID" value="GBRI012078"/>
</dbReference>
<sequence length="188" mass="21313">MPRYVAHSQQPSTMRKFLNEPDCKVLACTRSNVKFHHQLSQPTGASTLAVKVHMNFNITYETLVITGVSHERDFGGPFSVICSLLHLRTFTKYTINGLAMTLVVSLPFWFMVIVMTVSFTDISQICEDENVHNAYILPTKLVRVNSNSTQLVCLILEIRFKTNTNSFEEIAKISLASEKLKTNRDVKL</sequence>
<evidence type="ECO:0000313" key="3">
    <source>
        <dbReference type="Proteomes" id="UP000091820"/>
    </source>
</evidence>
<dbReference type="AlphaFoldDB" id="A0A1A9WAA8"/>